<evidence type="ECO:0000313" key="2">
    <source>
        <dbReference type="EMBL" id="VDP78907.1"/>
    </source>
</evidence>
<dbReference type="AlphaFoldDB" id="A0A183AI54"/>
<reference evidence="2 3" key="2">
    <citation type="submission" date="2018-11" db="EMBL/GenBank/DDBJ databases">
        <authorList>
            <consortium name="Pathogen Informatics"/>
        </authorList>
    </citation>
    <scope>NUCLEOTIDE SEQUENCE [LARGE SCALE GENOMIC DNA]</scope>
    <source>
        <strain evidence="2 3">Egypt</strain>
    </source>
</reference>
<sequence length="305" mass="31608">MILTPEPSRSKPIEQKPRPPSVDLMGSWDNLQTAPSTNAKAVTETPVDLLGLSDVNSRGTGWPEPSGTAPQSQWPGSQSATGISVGGKSLLDNDFGEFVTAEHVAYDPSQSSASLVHLAGFDAPKPTAVGVSAIPPVLMTPANPVPLWSNAPNGLKPGNFNLTPSPSVNLFPNGPKTAVTSAPAPKPTTSVTQANAPVQVGSTWKEIDALGINLDTLAQPDNLSQRSAPGPSLRELQAQQKFSSPSSITVDSKSAHSSIFASPLSSPMHAVPKASTTAFQQGPLNPTARPTAQGASQNLVDFSLF</sequence>
<accession>A0A183AI54</accession>
<name>A0A183AI54_9TREM</name>
<feature type="compositionally biased region" description="Polar residues" evidence="1">
    <location>
        <begin position="237"/>
        <end position="250"/>
    </location>
</feature>
<feature type="compositionally biased region" description="Polar residues" evidence="1">
    <location>
        <begin position="274"/>
        <end position="295"/>
    </location>
</feature>
<dbReference type="EMBL" id="UZAN01043655">
    <property type="protein sequence ID" value="VDP78907.1"/>
    <property type="molecule type" value="Genomic_DNA"/>
</dbReference>
<organism evidence="4">
    <name type="scientific">Echinostoma caproni</name>
    <dbReference type="NCBI Taxonomy" id="27848"/>
    <lineage>
        <taxon>Eukaryota</taxon>
        <taxon>Metazoa</taxon>
        <taxon>Spiralia</taxon>
        <taxon>Lophotrochozoa</taxon>
        <taxon>Platyhelminthes</taxon>
        <taxon>Trematoda</taxon>
        <taxon>Digenea</taxon>
        <taxon>Plagiorchiida</taxon>
        <taxon>Echinostomata</taxon>
        <taxon>Echinostomatoidea</taxon>
        <taxon>Echinostomatidae</taxon>
        <taxon>Echinostoma</taxon>
    </lineage>
</organism>
<feature type="region of interest" description="Disordered" evidence="1">
    <location>
        <begin position="264"/>
        <end position="295"/>
    </location>
</feature>
<feature type="compositionally biased region" description="Polar residues" evidence="1">
    <location>
        <begin position="68"/>
        <end position="82"/>
    </location>
</feature>
<evidence type="ECO:0000256" key="1">
    <source>
        <dbReference type="SAM" id="MobiDB-lite"/>
    </source>
</evidence>
<dbReference type="OrthoDB" id="4033880at2759"/>
<dbReference type="Proteomes" id="UP000272942">
    <property type="component" value="Unassembled WGS sequence"/>
</dbReference>
<dbReference type="WBParaSite" id="ECPE_0000665201-mRNA-1">
    <property type="protein sequence ID" value="ECPE_0000665201-mRNA-1"/>
    <property type="gene ID" value="ECPE_0000665201"/>
</dbReference>
<protein>
    <submittedName>
        <fullName evidence="4">Epsin-3</fullName>
    </submittedName>
</protein>
<evidence type="ECO:0000313" key="4">
    <source>
        <dbReference type="WBParaSite" id="ECPE_0000665201-mRNA-1"/>
    </source>
</evidence>
<proteinExistence type="predicted"/>
<feature type="region of interest" description="Disordered" evidence="1">
    <location>
        <begin position="1"/>
        <end position="85"/>
    </location>
</feature>
<feature type="region of interest" description="Disordered" evidence="1">
    <location>
        <begin position="220"/>
        <end position="250"/>
    </location>
</feature>
<gene>
    <name evidence="2" type="ORF">ECPE_LOCUS6639</name>
</gene>
<feature type="compositionally biased region" description="Polar residues" evidence="1">
    <location>
        <begin position="29"/>
        <end position="40"/>
    </location>
</feature>
<evidence type="ECO:0000313" key="3">
    <source>
        <dbReference type="Proteomes" id="UP000272942"/>
    </source>
</evidence>
<keyword evidence="3" id="KW-1185">Reference proteome</keyword>
<reference evidence="4" key="1">
    <citation type="submission" date="2016-06" db="UniProtKB">
        <authorList>
            <consortium name="WormBaseParasite"/>
        </authorList>
    </citation>
    <scope>IDENTIFICATION</scope>
</reference>
<feature type="compositionally biased region" description="Basic and acidic residues" evidence="1">
    <location>
        <begin position="8"/>
        <end position="17"/>
    </location>
</feature>